<dbReference type="RefSeq" id="WP_129986705.1">
    <property type="nucleotide sequence ID" value="NZ_SDPU01000020.1"/>
</dbReference>
<evidence type="ECO:0000256" key="1">
    <source>
        <dbReference type="ARBA" id="ARBA00023015"/>
    </source>
</evidence>
<dbReference type="Proteomes" id="UP000291189">
    <property type="component" value="Unassembled WGS sequence"/>
</dbReference>
<keyword evidence="1" id="KW-0805">Transcription regulation</keyword>
<dbReference type="Pfam" id="PF00356">
    <property type="entry name" value="LacI"/>
    <property type="match status" value="1"/>
</dbReference>
<dbReference type="GO" id="GO:0000976">
    <property type="term" value="F:transcription cis-regulatory region binding"/>
    <property type="evidence" value="ECO:0007669"/>
    <property type="project" value="TreeGrafter"/>
</dbReference>
<dbReference type="SUPFAM" id="SSF47413">
    <property type="entry name" value="lambda repressor-like DNA-binding domains"/>
    <property type="match status" value="1"/>
</dbReference>
<dbReference type="InterPro" id="IPR001761">
    <property type="entry name" value="Peripla_BP/Lac1_sug-bd_dom"/>
</dbReference>
<keyword evidence="6" id="KW-1185">Reference proteome</keyword>
<dbReference type="PROSITE" id="PS50932">
    <property type="entry name" value="HTH_LACI_2"/>
    <property type="match status" value="1"/>
</dbReference>
<dbReference type="Gene3D" id="3.40.50.2300">
    <property type="match status" value="2"/>
</dbReference>
<comment type="caution">
    <text evidence="5">The sequence shown here is derived from an EMBL/GenBank/DDBJ whole genome shotgun (WGS) entry which is preliminary data.</text>
</comment>
<dbReference type="CDD" id="cd06267">
    <property type="entry name" value="PBP1_LacI_sugar_binding-like"/>
    <property type="match status" value="1"/>
</dbReference>
<dbReference type="Pfam" id="PF00532">
    <property type="entry name" value="Peripla_BP_1"/>
    <property type="match status" value="1"/>
</dbReference>
<gene>
    <name evidence="5" type="ORF">ETU37_07970</name>
</gene>
<dbReference type="OrthoDB" id="3595338at2"/>
<evidence type="ECO:0000313" key="5">
    <source>
        <dbReference type="EMBL" id="RYU12886.1"/>
    </source>
</evidence>
<protein>
    <submittedName>
        <fullName evidence="5">LacI family transcriptional regulator</fullName>
    </submittedName>
</protein>
<dbReference type="PANTHER" id="PTHR30146">
    <property type="entry name" value="LACI-RELATED TRANSCRIPTIONAL REPRESSOR"/>
    <property type="match status" value="1"/>
</dbReference>
<dbReference type="EMBL" id="SDPU01000020">
    <property type="protein sequence ID" value="RYU12886.1"/>
    <property type="molecule type" value="Genomic_DNA"/>
</dbReference>
<reference evidence="5 6" key="1">
    <citation type="submission" date="2019-01" db="EMBL/GenBank/DDBJ databases">
        <title>Nocardioides guangzhouensis sp. nov., an actinobacterium isolated from soil.</title>
        <authorList>
            <person name="Fu Y."/>
            <person name="Cai Y."/>
            <person name="Lin Z."/>
            <person name="Chen P."/>
        </authorList>
    </citation>
    <scope>NUCLEOTIDE SEQUENCE [LARGE SCALE GENOMIC DNA]</scope>
    <source>
        <strain evidence="5 6">NBRC 105384</strain>
    </source>
</reference>
<evidence type="ECO:0000256" key="2">
    <source>
        <dbReference type="ARBA" id="ARBA00023125"/>
    </source>
</evidence>
<sequence>MPAAGKPRPTMKDVAALAGVSFKSVSRVVNGEPVTDAVRDKVLRAVEQLDYRHNLAASNLRRKTGGTRVVGALVQDLANSFSSELLRALEDACRERQVALLAASLDEEPDRERALVSDLVSRRVDGLVIMPASDRHDYLDVERRAGLPTVFVDRHPRGIDADTVTTDNLQGGYDAVRHLLDRGHERIAVLSDLPSIQTAALRLRGAEKALQDRGIPVEEWMVRADLRADDDAERAVAEALSRPDPPTAFVALRNILSIGALRALRAAGRDGEVALVGFDDFPTADLMDLTVVRQDVTRIGRVAADLLFARLDGDDSTPRHVVVPHRLVPRGSGEVPPPHL</sequence>
<dbReference type="PANTHER" id="PTHR30146:SF109">
    <property type="entry name" value="HTH-TYPE TRANSCRIPTIONAL REGULATOR GALS"/>
    <property type="match status" value="1"/>
</dbReference>
<accession>A0A4V1Z221</accession>
<organism evidence="5 6">
    <name type="scientific">Nocardioides iriomotensis</name>
    <dbReference type="NCBI Taxonomy" id="715784"/>
    <lineage>
        <taxon>Bacteria</taxon>
        <taxon>Bacillati</taxon>
        <taxon>Actinomycetota</taxon>
        <taxon>Actinomycetes</taxon>
        <taxon>Propionibacteriales</taxon>
        <taxon>Nocardioidaceae</taxon>
        <taxon>Nocardioides</taxon>
    </lineage>
</organism>
<dbReference type="InterPro" id="IPR028082">
    <property type="entry name" value="Peripla_BP_I"/>
</dbReference>
<dbReference type="SUPFAM" id="SSF53822">
    <property type="entry name" value="Periplasmic binding protein-like I"/>
    <property type="match status" value="1"/>
</dbReference>
<keyword evidence="2" id="KW-0238">DNA-binding</keyword>
<dbReference type="PROSITE" id="PS00356">
    <property type="entry name" value="HTH_LACI_1"/>
    <property type="match status" value="1"/>
</dbReference>
<dbReference type="Gene3D" id="1.10.260.40">
    <property type="entry name" value="lambda repressor-like DNA-binding domains"/>
    <property type="match status" value="1"/>
</dbReference>
<dbReference type="AlphaFoldDB" id="A0A4V1Z221"/>
<evidence type="ECO:0000259" key="4">
    <source>
        <dbReference type="PROSITE" id="PS50932"/>
    </source>
</evidence>
<evidence type="ECO:0000256" key="3">
    <source>
        <dbReference type="ARBA" id="ARBA00023163"/>
    </source>
</evidence>
<dbReference type="InterPro" id="IPR010982">
    <property type="entry name" value="Lambda_DNA-bd_dom_sf"/>
</dbReference>
<proteinExistence type="predicted"/>
<feature type="domain" description="HTH lacI-type" evidence="4">
    <location>
        <begin position="9"/>
        <end position="62"/>
    </location>
</feature>
<keyword evidence="3" id="KW-0804">Transcription</keyword>
<dbReference type="GO" id="GO:0003700">
    <property type="term" value="F:DNA-binding transcription factor activity"/>
    <property type="evidence" value="ECO:0007669"/>
    <property type="project" value="TreeGrafter"/>
</dbReference>
<dbReference type="CDD" id="cd01392">
    <property type="entry name" value="HTH_LacI"/>
    <property type="match status" value="1"/>
</dbReference>
<evidence type="ECO:0000313" key="6">
    <source>
        <dbReference type="Proteomes" id="UP000291189"/>
    </source>
</evidence>
<name>A0A4V1Z221_9ACTN</name>
<dbReference type="InterPro" id="IPR000843">
    <property type="entry name" value="HTH_LacI"/>
</dbReference>
<dbReference type="SMART" id="SM00354">
    <property type="entry name" value="HTH_LACI"/>
    <property type="match status" value="1"/>
</dbReference>